<proteinExistence type="predicted"/>
<organism evidence="6 7">
    <name type="scientific">Podospora australis</name>
    <dbReference type="NCBI Taxonomy" id="1536484"/>
    <lineage>
        <taxon>Eukaryota</taxon>
        <taxon>Fungi</taxon>
        <taxon>Dikarya</taxon>
        <taxon>Ascomycota</taxon>
        <taxon>Pezizomycotina</taxon>
        <taxon>Sordariomycetes</taxon>
        <taxon>Sordariomycetidae</taxon>
        <taxon>Sordariales</taxon>
        <taxon>Podosporaceae</taxon>
        <taxon>Podospora</taxon>
    </lineage>
</organism>
<dbReference type="AlphaFoldDB" id="A0AAN7ALI2"/>
<name>A0AAN7ALI2_9PEZI</name>
<feature type="domain" description="GAR" evidence="5">
    <location>
        <begin position="757"/>
        <end position="833"/>
    </location>
</feature>
<gene>
    <name evidence="6" type="ORF">QBC35DRAFT_165991</name>
</gene>
<evidence type="ECO:0000259" key="5">
    <source>
        <dbReference type="PROSITE" id="PS51460"/>
    </source>
</evidence>
<protein>
    <recommendedName>
        <fullName evidence="5">GAR domain-containing protein</fullName>
    </recommendedName>
</protein>
<comment type="caution">
    <text evidence="6">The sequence shown here is derived from an EMBL/GenBank/DDBJ whole genome shotgun (WGS) entry which is preliminary data.</text>
</comment>
<feature type="compositionally biased region" description="Polar residues" evidence="4">
    <location>
        <begin position="862"/>
        <end position="872"/>
    </location>
</feature>
<feature type="compositionally biased region" description="Low complexity" evidence="4">
    <location>
        <begin position="659"/>
        <end position="674"/>
    </location>
</feature>
<dbReference type="SUPFAM" id="SSF143575">
    <property type="entry name" value="GAS2 domain-like"/>
    <property type="match status" value="1"/>
</dbReference>
<reference evidence="6" key="1">
    <citation type="journal article" date="2023" name="Mol. Phylogenet. Evol.">
        <title>Genome-scale phylogeny and comparative genomics of the fungal order Sordariales.</title>
        <authorList>
            <person name="Hensen N."/>
            <person name="Bonometti L."/>
            <person name="Westerberg I."/>
            <person name="Brannstrom I.O."/>
            <person name="Guillou S."/>
            <person name="Cros-Aarteil S."/>
            <person name="Calhoun S."/>
            <person name="Haridas S."/>
            <person name="Kuo A."/>
            <person name="Mondo S."/>
            <person name="Pangilinan J."/>
            <person name="Riley R."/>
            <person name="LaButti K."/>
            <person name="Andreopoulos B."/>
            <person name="Lipzen A."/>
            <person name="Chen C."/>
            <person name="Yan M."/>
            <person name="Daum C."/>
            <person name="Ng V."/>
            <person name="Clum A."/>
            <person name="Steindorff A."/>
            <person name="Ohm R.A."/>
            <person name="Martin F."/>
            <person name="Silar P."/>
            <person name="Natvig D.O."/>
            <person name="Lalanne C."/>
            <person name="Gautier V."/>
            <person name="Ament-Velasquez S.L."/>
            <person name="Kruys A."/>
            <person name="Hutchinson M.I."/>
            <person name="Powell A.J."/>
            <person name="Barry K."/>
            <person name="Miller A.N."/>
            <person name="Grigoriev I.V."/>
            <person name="Debuchy R."/>
            <person name="Gladieux P."/>
            <person name="Hiltunen Thoren M."/>
            <person name="Johannesson H."/>
        </authorList>
    </citation>
    <scope>NUCLEOTIDE SEQUENCE</scope>
    <source>
        <strain evidence="6">PSN309</strain>
    </source>
</reference>
<dbReference type="Pfam" id="PF02187">
    <property type="entry name" value="GAS2"/>
    <property type="match status" value="1"/>
</dbReference>
<evidence type="ECO:0000256" key="4">
    <source>
        <dbReference type="SAM" id="MobiDB-lite"/>
    </source>
</evidence>
<feature type="compositionally biased region" description="Polar residues" evidence="4">
    <location>
        <begin position="744"/>
        <end position="762"/>
    </location>
</feature>
<dbReference type="Gene3D" id="3.30.920.20">
    <property type="entry name" value="Gas2-like domain"/>
    <property type="match status" value="1"/>
</dbReference>
<evidence type="ECO:0000313" key="7">
    <source>
        <dbReference type="Proteomes" id="UP001302126"/>
    </source>
</evidence>
<accession>A0AAN7ALI2</accession>
<dbReference type="InterPro" id="IPR036534">
    <property type="entry name" value="GAR_dom_sf"/>
</dbReference>
<keyword evidence="2" id="KW-0963">Cytoplasm</keyword>
<feature type="compositionally biased region" description="Polar residues" evidence="4">
    <location>
        <begin position="621"/>
        <end position="633"/>
    </location>
</feature>
<feature type="region of interest" description="Disordered" evidence="4">
    <location>
        <begin position="467"/>
        <end position="645"/>
    </location>
</feature>
<feature type="compositionally biased region" description="Basic and acidic residues" evidence="4">
    <location>
        <begin position="832"/>
        <end position="847"/>
    </location>
</feature>
<sequence>MDDPPPFMMTPAYHGLAPPRGRQLRSTSTAITDSPTRQQRNTDDLLLNLTPRTAVEAFQHPSGALKTCFDAATPNEQAFALKVAIASNKIFGWLEELTNWSWPATGGSSGFEMPPVEKRRLDSFGSNVSNEKEDGASRPPNTYIGCLEATIVDHYEKRVDEINTALGELDIEEIKTQVLHNHIMPLSRPGTPLLDSGRSVASALSSLARMDDLTALLTATLMQALPNLSKLTSLLSIWSFRLLVLRKIPIFLNVMEDAEVALESGWRTIGARLQDNQAETDHTALSNSRMTRKEYEVIKGVLERKVAKAGQNLDAMLDILEGHQDTLPESWIDRVDTLEHEYGEWSVACEQKIREAEIARIVQEAPDHVEQEEEEVARKPTQTNKKDTAFKVAPVAAPPKAAYAEKSATHRHKESIESASSGREFFPYFNNTPEAKTEPRSMNYQLQDPERRLGQPISFDRPAIEVHHPSEDSEPSKRANPIRSSLDGLNRSKYSDCSGDEQRVSSFDGLLENKAWPRKTYTDDSNDDSTEPEFSSHEQGDENTSESPSYRSEDDYELTDGSDDYVAQPDLPALPRVRRDSDFTEGSTVIHEASLGRFTDFSSDQLDLGTPERPRRLMHSSAGQSPVGSFQTPSSPPLPRAGNRSMSVSFNDELIINRLPSIPSSPQTPQTLSLLEDESPHAGSPGQTRAPKSDDQLQQQISEILESVPAKIRLTREPPAVNLNPADFTMPTARKTSKPELKRSQSSMSLRSTGSRAGTPSFTLAPAFSRTSRPRPKGGNPEIKLYHLSRSNGEAPIKLFIRCVGEHGERVMVRVGGGWADLGEYLKEYASHHGRRSGVEGKVEVKDLPGTLREGSTPPSRPTSSLDVNSPVSPLRVRKTRKPAGTSGEEAKTPLAMVSKSGSTPSSGDSMRSTSSSTSRRSWPEEDISLGMAGPRAKRIEMSEESKAWVESVKHKVRIASGERKPPPLPDPATLLMEGKFGEIGKVGATKRLFRKGGL</sequence>
<dbReference type="Proteomes" id="UP001302126">
    <property type="component" value="Unassembled WGS sequence"/>
</dbReference>
<dbReference type="EMBL" id="MU864352">
    <property type="protein sequence ID" value="KAK4193161.1"/>
    <property type="molecule type" value="Genomic_DNA"/>
</dbReference>
<feature type="compositionally biased region" description="Polar residues" evidence="4">
    <location>
        <begin position="24"/>
        <end position="39"/>
    </location>
</feature>
<evidence type="ECO:0000256" key="3">
    <source>
        <dbReference type="ARBA" id="ARBA00023212"/>
    </source>
</evidence>
<feature type="compositionally biased region" description="Acidic residues" evidence="4">
    <location>
        <begin position="554"/>
        <end position="563"/>
    </location>
</feature>
<dbReference type="GO" id="GO:0008017">
    <property type="term" value="F:microtubule binding"/>
    <property type="evidence" value="ECO:0007669"/>
    <property type="project" value="InterPro"/>
</dbReference>
<feature type="region of interest" description="Disordered" evidence="4">
    <location>
        <begin position="402"/>
        <end position="441"/>
    </location>
</feature>
<dbReference type="PROSITE" id="PS51460">
    <property type="entry name" value="GAR"/>
    <property type="match status" value="1"/>
</dbReference>
<dbReference type="GO" id="GO:0005856">
    <property type="term" value="C:cytoskeleton"/>
    <property type="evidence" value="ECO:0007669"/>
    <property type="project" value="UniProtKB-SubCell"/>
</dbReference>
<feature type="region of interest" description="Disordered" evidence="4">
    <location>
        <begin position="659"/>
        <end position="783"/>
    </location>
</feature>
<dbReference type="InterPro" id="IPR003108">
    <property type="entry name" value="GAR_dom"/>
</dbReference>
<evidence type="ECO:0000256" key="2">
    <source>
        <dbReference type="ARBA" id="ARBA00022490"/>
    </source>
</evidence>
<feature type="region of interest" description="Disordered" evidence="4">
    <location>
        <begin position="832"/>
        <end position="927"/>
    </location>
</feature>
<comment type="subcellular location">
    <subcellularLocation>
        <location evidence="1">Cytoplasm</location>
        <location evidence="1">Cytoskeleton</location>
    </subcellularLocation>
</comment>
<keyword evidence="7" id="KW-1185">Reference proteome</keyword>
<feature type="compositionally biased region" description="Basic and acidic residues" evidence="4">
    <location>
        <begin position="467"/>
        <end position="477"/>
    </location>
</feature>
<reference evidence="6" key="2">
    <citation type="submission" date="2023-05" db="EMBL/GenBank/DDBJ databases">
        <authorList>
            <consortium name="Lawrence Berkeley National Laboratory"/>
            <person name="Steindorff A."/>
            <person name="Hensen N."/>
            <person name="Bonometti L."/>
            <person name="Westerberg I."/>
            <person name="Brannstrom I.O."/>
            <person name="Guillou S."/>
            <person name="Cros-Aarteil S."/>
            <person name="Calhoun S."/>
            <person name="Haridas S."/>
            <person name="Kuo A."/>
            <person name="Mondo S."/>
            <person name="Pangilinan J."/>
            <person name="Riley R."/>
            <person name="Labutti K."/>
            <person name="Andreopoulos B."/>
            <person name="Lipzen A."/>
            <person name="Chen C."/>
            <person name="Yanf M."/>
            <person name="Daum C."/>
            <person name="Ng V."/>
            <person name="Clum A."/>
            <person name="Ohm R."/>
            <person name="Martin F."/>
            <person name="Silar P."/>
            <person name="Natvig D."/>
            <person name="Lalanne C."/>
            <person name="Gautier V."/>
            <person name="Ament-Velasquez S.L."/>
            <person name="Kruys A."/>
            <person name="Hutchinson M.I."/>
            <person name="Powell A.J."/>
            <person name="Barry K."/>
            <person name="Miller A.N."/>
            <person name="Grigoriev I.V."/>
            <person name="Debuchy R."/>
            <person name="Gladieux P."/>
            <person name="Thoren M.H."/>
            <person name="Johannesson H."/>
        </authorList>
    </citation>
    <scope>NUCLEOTIDE SEQUENCE</scope>
    <source>
        <strain evidence="6">PSN309</strain>
    </source>
</reference>
<evidence type="ECO:0000256" key="1">
    <source>
        <dbReference type="ARBA" id="ARBA00004245"/>
    </source>
</evidence>
<feature type="region of interest" description="Disordered" evidence="4">
    <location>
        <begin position="14"/>
        <end position="41"/>
    </location>
</feature>
<feature type="compositionally biased region" description="Polar residues" evidence="4">
    <location>
        <begin position="429"/>
        <end position="441"/>
    </location>
</feature>
<keyword evidence="3" id="KW-0206">Cytoskeleton</keyword>
<feature type="compositionally biased region" description="Low complexity" evidence="4">
    <location>
        <begin position="899"/>
        <end position="921"/>
    </location>
</feature>
<evidence type="ECO:0000313" key="6">
    <source>
        <dbReference type="EMBL" id="KAK4193161.1"/>
    </source>
</evidence>